<keyword evidence="1" id="KW-1133">Transmembrane helix</keyword>
<proteinExistence type="predicted"/>
<keyword evidence="1" id="KW-0472">Membrane</keyword>
<dbReference type="Gene3D" id="3.75.10.10">
    <property type="entry name" value="L-arginine/glycine Amidinotransferase, Chain A"/>
    <property type="match status" value="1"/>
</dbReference>
<sequence length="578" mass="66002">MSKKRAHQRMRREEPKTAARAVTRRSFLKYILAGIGSAGMGYGSWEFGKRLPLLMDRQKDRQKLVSLFEDRMENPLPIRIIPEYERTLDHALVVFDNFVLTRSTFEGSSDARSAFDQRRYQEFVELLQVLPEYTTIHLMSSRGLESAAERKFASLPKEIRERIRLCPIGFEHEGTFLSGQATKTWAQDVCEPALLQGERAVIIPLNRSYDPTQPRTAFFNTAMPSLAEHGFKQILAPVIFDGGNIIPDVVNGRAYLFMGSTDIGRTIAFYETVLDIRLTEKEAEELFKKCFGVDEVVVFGPTLEDYVNMADAARSGDAYKTLKELQEKTTDKNAVLTVTDGEGDPLISYHPSGIFGVWVQGKEFVFPQLKLGGIFEQAAFSYHVDMVMATHPSGKVSLVELAPMTEEEVQERAMYYKEVHARRGLMGEAFDQHVFNDVVRDYLFVDHTISELVRDAEKLKRIYGAANVHRFRSTAHHARNYQAYANTLRFRDRQTGKHRAIMPVFPTQERWIELELEGEGYSRVTQIVDTGKQEQHSNRGPNFYNRRHFQEMGYEVTTIRNVSYVGGGNTNCLVNILS</sequence>
<name>A0A1F8F484_9BACT</name>
<feature type="transmembrane region" description="Helical" evidence="1">
    <location>
        <begin position="27"/>
        <end position="45"/>
    </location>
</feature>
<dbReference type="AlphaFoldDB" id="A0A1F8F484"/>
<evidence type="ECO:0000256" key="1">
    <source>
        <dbReference type="SAM" id="Phobius"/>
    </source>
</evidence>
<dbReference type="Proteomes" id="UP000178023">
    <property type="component" value="Unassembled WGS sequence"/>
</dbReference>
<evidence type="ECO:0000313" key="3">
    <source>
        <dbReference type="Proteomes" id="UP000178023"/>
    </source>
</evidence>
<organism evidence="2 3">
    <name type="scientific">Candidatus Yanofskybacteria bacterium RIFCSPHIGHO2_01_FULL_45_42</name>
    <dbReference type="NCBI Taxonomy" id="1802671"/>
    <lineage>
        <taxon>Bacteria</taxon>
        <taxon>Candidatus Yanofskyibacteriota</taxon>
    </lineage>
</organism>
<accession>A0A1F8F484</accession>
<reference evidence="2 3" key="1">
    <citation type="journal article" date="2016" name="Nat. Commun.">
        <title>Thousands of microbial genomes shed light on interconnected biogeochemical processes in an aquifer system.</title>
        <authorList>
            <person name="Anantharaman K."/>
            <person name="Brown C.T."/>
            <person name="Hug L.A."/>
            <person name="Sharon I."/>
            <person name="Castelle C.J."/>
            <person name="Probst A.J."/>
            <person name="Thomas B.C."/>
            <person name="Singh A."/>
            <person name="Wilkins M.J."/>
            <person name="Karaoz U."/>
            <person name="Brodie E.L."/>
            <person name="Williams K.H."/>
            <person name="Hubbard S.S."/>
            <person name="Banfield J.F."/>
        </authorList>
    </citation>
    <scope>NUCLEOTIDE SEQUENCE [LARGE SCALE GENOMIC DNA]</scope>
</reference>
<comment type="caution">
    <text evidence="2">The sequence shown here is derived from an EMBL/GenBank/DDBJ whole genome shotgun (WGS) entry which is preliminary data.</text>
</comment>
<gene>
    <name evidence="2" type="ORF">A2750_02070</name>
</gene>
<keyword evidence="1" id="KW-0812">Transmembrane</keyword>
<evidence type="ECO:0000313" key="2">
    <source>
        <dbReference type="EMBL" id="OGN07954.1"/>
    </source>
</evidence>
<protein>
    <submittedName>
        <fullName evidence="2">Uncharacterized protein</fullName>
    </submittedName>
</protein>
<dbReference type="EMBL" id="MGJL01000014">
    <property type="protein sequence ID" value="OGN07954.1"/>
    <property type="molecule type" value="Genomic_DNA"/>
</dbReference>